<proteinExistence type="predicted"/>
<comment type="caution">
    <text evidence="3">The sequence shown here is derived from an EMBL/GenBank/DDBJ whole genome shotgun (WGS) entry which is preliminary data.</text>
</comment>
<dbReference type="InterPro" id="IPR009936">
    <property type="entry name" value="DUF1468"/>
</dbReference>
<feature type="transmembrane region" description="Helical" evidence="1">
    <location>
        <begin position="9"/>
        <end position="26"/>
    </location>
</feature>
<evidence type="ECO:0000256" key="1">
    <source>
        <dbReference type="SAM" id="Phobius"/>
    </source>
</evidence>
<feature type="domain" description="DUF1468" evidence="2">
    <location>
        <begin position="10"/>
        <end position="145"/>
    </location>
</feature>
<evidence type="ECO:0000259" key="2">
    <source>
        <dbReference type="Pfam" id="PF07331"/>
    </source>
</evidence>
<accession>J9D4B4</accession>
<sequence length="153" mass="16273">MRLWANKDFWAGVLFILIGIAAVMTGRENDMGTLSRMGPAYFPTVVGSLLTGLGAVMAVRACVWPDHQEGDQTPQTQWGVLLFILGSVALFACCLLWLGLLAAVVLLVLTASLAGGTHKPLEALMLSVVLAVAAWAIFVAGLGLHIDLWPAFL</sequence>
<keyword evidence="1" id="KW-0812">Transmembrane</keyword>
<dbReference type="AlphaFoldDB" id="J9D4B4"/>
<evidence type="ECO:0000313" key="3">
    <source>
        <dbReference type="EMBL" id="EJX07511.1"/>
    </source>
</evidence>
<gene>
    <name evidence="3" type="ORF">EVA_04378</name>
</gene>
<keyword evidence="1" id="KW-1133">Transmembrane helix</keyword>
<feature type="transmembrane region" description="Helical" evidence="1">
    <location>
        <begin position="80"/>
        <end position="111"/>
    </location>
</feature>
<organism evidence="3">
    <name type="scientific">gut metagenome</name>
    <dbReference type="NCBI Taxonomy" id="749906"/>
    <lineage>
        <taxon>unclassified sequences</taxon>
        <taxon>metagenomes</taxon>
        <taxon>organismal metagenomes</taxon>
    </lineage>
</organism>
<name>J9D4B4_9ZZZZ</name>
<keyword evidence="1" id="KW-0472">Membrane</keyword>
<dbReference type="EMBL" id="AMCI01000865">
    <property type="protein sequence ID" value="EJX07511.1"/>
    <property type="molecule type" value="Genomic_DNA"/>
</dbReference>
<reference evidence="3" key="1">
    <citation type="journal article" date="2012" name="PLoS ONE">
        <title>Gene sets for utilization of primary and secondary nutrition supplies in the distal gut of endangered iberian lynx.</title>
        <authorList>
            <person name="Alcaide M."/>
            <person name="Messina E."/>
            <person name="Richter M."/>
            <person name="Bargiela R."/>
            <person name="Peplies J."/>
            <person name="Huws S.A."/>
            <person name="Newbold C.J."/>
            <person name="Golyshin P.N."/>
            <person name="Simon M.A."/>
            <person name="Lopez G."/>
            <person name="Yakimov M.M."/>
            <person name="Ferrer M."/>
        </authorList>
    </citation>
    <scope>NUCLEOTIDE SEQUENCE</scope>
</reference>
<feature type="transmembrane region" description="Helical" evidence="1">
    <location>
        <begin position="38"/>
        <end position="59"/>
    </location>
</feature>
<dbReference type="Pfam" id="PF07331">
    <property type="entry name" value="TctB"/>
    <property type="match status" value="1"/>
</dbReference>
<protein>
    <submittedName>
        <fullName evidence="3">Membrane protein containing DUF1468</fullName>
    </submittedName>
</protein>
<feature type="transmembrane region" description="Helical" evidence="1">
    <location>
        <begin position="123"/>
        <end position="144"/>
    </location>
</feature>